<proteinExistence type="predicted"/>
<gene>
    <name evidence="1" type="ORF">PM10SUCC1_09310</name>
</gene>
<dbReference type="PROSITE" id="PS51257">
    <property type="entry name" value="PROKAR_LIPOPROTEIN"/>
    <property type="match status" value="1"/>
</dbReference>
<dbReference type="Proteomes" id="UP001144471">
    <property type="component" value="Unassembled WGS sequence"/>
</dbReference>
<reference evidence="1" key="1">
    <citation type="submission" date="2022-12" db="EMBL/GenBank/DDBJ databases">
        <title>Reference genome sequencing for broad-spectrum identification of bacterial and archaeal isolates by mass spectrometry.</title>
        <authorList>
            <person name="Sekiguchi Y."/>
            <person name="Tourlousse D.M."/>
        </authorList>
    </citation>
    <scope>NUCLEOTIDE SEQUENCE</scope>
    <source>
        <strain evidence="1">10succ1</strain>
    </source>
</reference>
<protein>
    <recommendedName>
        <fullName evidence="3">Lipoprotein</fullName>
    </recommendedName>
</protein>
<sequence length="58" mass="6996">MKKLLFSLILLILAACTSTEEKNVERMTREGDPQWWQEIGEPDSEYWWVNEYEDEQSE</sequence>
<evidence type="ECO:0000313" key="2">
    <source>
        <dbReference type="Proteomes" id="UP001144471"/>
    </source>
</evidence>
<dbReference type="AlphaFoldDB" id="A0A9W6GJS4"/>
<accession>A0A9W6GJS4</accession>
<evidence type="ECO:0008006" key="3">
    <source>
        <dbReference type="Google" id="ProtNLM"/>
    </source>
</evidence>
<evidence type="ECO:0000313" key="1">
    <source>
        <dbReference type="EMBL" id="GLI55417.1"/>
    </source>
</evidence>
<dbReference type="RefSeq" id="WP_281833856.1">
    <property type="nucleotide sequence ID" value="NZ_BSDY01000003.1"/>
</dbReference>
<organism evidence="1 2">
    <name type="scientific">Propionigenium maris DSM 9537</name>
    <dbReference type="NCBI Taxonomy" id="1123000"/>
    <lineage>
        <taxon>Bacteria</taxon>
        <taxon>Fusobacteriati</taxon>
        <taxon>Fusobacteriota</taxon>
        <taxon>Fusobacteriia</taxon>
        <taxon>Fusobacteriales</taxon>
        <taxon>Fusobacteriaceae</taxon>
        <taxon>Propionigenium</taxon>
    </lineage>
</organism>
<name>A0A9W6GJS4_9FUSO</name>
<dbReference type="EMBL" id="BSDY01000003">
    <property type="protein sequence ID" value="GLI55417.1"/>
    <property type="molecule type" value="Genomic_DNA"/>
</dbReference>
<keyword evidence="2" id="KW-1185">Reference proteome</keyword>
<comment type="caution">
    <text evidence="1">The sequence shown here is derived from an EMBL/GenBank/DDBJ whole genome shotgun (WGS) entry which is preliminary data.</text>
</comment>